<feature type="region of interest" description="Disordered" evidence="1">
    <location>
        <begin position="94"/>
        <end position="145"/>
    </location>
</feature>
<evidence type="ECO:0000313" key="3">
    <source>
        <dbReference type="EMBL" id="VFK71930.1"/>
    </source>
</evidence>
<proteinExistence type="predicted"/>
<feature type="compositionally biased region" description="Gly residues" evidence="1">
    <location>
        <begin position="100"/>
        <end position="112"/>
    </location>
</feature>
<evidence type="ECO:0000256" key="1">
    <source>
        <dbReference type="SAM" id="MobiDB-lite"/>
    </source>
</evidence>
<dbReference type="AlphaFoldDB" id="A0A451AN82"/>
<evidence type="ECO:0000313" key="2">
    <source>
        <dbReference type="EMBL" id="VFK67458.1"/>
    </source>
</evidence>
<protein>
    <submittedName>
        <fullName evidence="2">Uncharacterized protein</fullName>
    </submittedName>
</protein>
<accession>A0A451AN82</accession>
<organism evidence="2">
    <name type="scientific">Candidatus Kentrum sp. UNK</name>
    <dbReference type="NCBI Taxonomy" id="2126344"/>
    <lineage>
        <taxon>Bacteria</taxon>
        <taxon>Pseudomonadati</taxon>
        <taxon>Pseudomonadota</taxon>
        <taxon>Gammaproteobacteria</taxon>
        <taxon>Candidatus Kentrum</taxon>
    </lineage>
</organism>
<gene>
    <name evidence="2" type="ORF">BECKUNK1418G_GA0071005_114312</name>
    <name evidence="3" type="ORF">BECKUNK1418H_GA0071006_108719</name>
</gene>
<feature type="compositionally biased region" description="Low complexity" evidence="1">
    <location>
        <begin position="113"/>
        <end position="123"/>
    </location>
</feature>
<reference evidence="2" key="1">
    <citation type="submission" date="2019-02" db="EMBL/GenBank/DDBJ databases">
        <authorList>
            <person name="Gruber-Vodicka R. H."/>
            <person name="Seah K. B. B."/>
        </authorList>
    </citation>
    <scope>NUCLEOTIDE SEQUENCE</scope>
    <source>
        <strain evidence="3">BECK_BY19</strain>
        <strain evidence="2">BECK_BY8</strain>
    </source>
</reference>
<dbReference type="EMBL" id="CAADFZ010000143">
    <property type="protein sequence ID" value="VFK67458.1"/>
    <property type="molecule type" value="Genomic_DNA"/>
</dbReference>
<dbReference type="EMBL" id="CAADGD010000087">
    <property type="protein sequence ID" value="VFK71930.1"/>
    <property type="molecule type" value="Genomic_DNA"/>
</dbReference>
<name>A0A451AN82_9GAMM</name>
<sequence length="145" mass="15521">MDNGIFKPTTARRKEESSPPCWPLFINQIFALNSLDWWLDEHGAKQKISRAAKNGLTAFPVSIPITGVPNLVNRVPNSVKAVLKSVKVALNSVHADRNSGGEGWRFGDGASGSDGAAPSPGDDTQGTNDKTLRAVAPSNGKDRER</sequence>